<organism evidence="7 8">
    <name type="scientific">Blautia pseudococcoides</name>
    <dbReference type="NCBI Taxonomy" id="1796616"/>
    <lineage>
        <taxon>Bacteria</taxon>
        <taxon>Bacillati</taxon>
        <taxon>Bacillota</taxon>
        <taxon>Clostridia</taxon>
        <taxon>Lachnospirales</taxon>
        <taxon>Lachnospiraceae</taxon>
        <taxon>Blautia</taxon>
    </lineage>
</organism>
<evidence type="ECO:0000256" key="1">
    <source>
        <dbReference type="ARBA" id="ARBA00022475"/>
    </source>
</evidence>
<evidence type="ECO:0000313" key="8">
    <source>
        <dbReference type="Proteomes" id="UP000092574"/>
    </source>
</evidence>
<feature type="signal peptide" evidence="6">
    <location>
        <begin position="1"/>
        <end position="22"/>
    </location>
</feature>
<keyword evidence="1" id="KW-1003">Cell membrane</keyword>
<keyword evidence="4" id="KW-0564">Palmitate</keyword>
<sequence>MKKRMLCMALCLGLTLSMTACGGSSDGKMKAQSENSDEKVHLKVALYSDGQNMSEAQKKVFDSFTEEHPDIVPEFQFITSDTGNWNGYLTKIKTMIASGEAPDVVCVGLEGVAMMAMQDLAIPIDDYVDENIDKYQPILDNIAQELQDIYIIDGKRYSIPYEANSVVTHIRKDIFEEKGVELPDEDWTFEEFKEICGKISDPDNGIYAFGVPTNFFCLASWLYANGGATLNDDWTEGTINSPEVVEVFQFFQDAIHKYRWAPQPEANTTDVDLIVQGKTAMGWWGRWVSNDYASSDLSHIYANTLPAMKNGHTTCAGSCGFVVMKSSKHQEEAKALACWTAEKDYVETFMKTGSLPANSEFGAEICSADPTIENWECMYKVYEAGDWRRSQDPPEYADLGSIYQKYMDIIYSNQMTAQEALDLANDEIDQLLQNSDYRKSDKDKAIIESLFKN</sequence>
<dbReference type="Proteomes" id="UP000092574">
    <property type="component" value="Chromosome"/>
</dbReference>
<evidence type="ECO:0000256" key="4">
    <source>
        <dbReference type="ARBA" id="ARBA00023139"/>
    </source>
</evidence>
<dbReference type="PROSITE" id="PS51257">
    <property type="entry name" value="PROKAR_LIPOPROTEIN"/>
    <property type="match status" value="1"/>
</dbReference>
<evidence type="ECO:0000256" key="5">
    <source>
        <dbReference type="ARBA" id="ARBA00023288"/>
    </source>
</evidence>
<keyword evidence="2 6" id="KW-0732">Signal</keyword>
<protein>
    <submittedName>
        <fullName evidence="7">ABC transporter substrate-binding protein</fullName>
    </submittedName>
</protein>
<dbReference type="AlphaFoldDB" id="A0A1C7I4B0"/>
<dbReference type="PANTHER" id="PTHR43649:SF33">
    <property type="entry name" value="POLYGALACTURONAN_RHAMNOGALACTURONAN-BINDING PROTEIN YTCQ"/>
    <property type="match status" value="1"/>
</dbReference>
<keyword evidence="5" id="KW-0449">Lipoprotein</keyword>
<dbReference type="SUPFAM" id="SSF53850">
    <property type="entry name" value="Periplasmic binding protein-like II"/>
    <property type="match status" value="1"/>
</dbReference>
<dbReference type="Gene3D" id="3.40.190.10">
    <property type="entry name" value="Periplasmic binding protein-like II"/>
    <property type="match status" value="1"/>
</dbReference>
<dbReference type="STRING" id="1796616.A4V09_01315"/>
<dbReference type="OrthoDB" id="362670at2"/>
<keyword evidence="8" id="KW-1185">Reference proteome</keyword>
<reference evidence="7" key="1">
    <citation type="submission" date="2017-04" db="EMBL/GenBank/DDBJ databases">
        <title>Complete Genome Sequences of Twelve Strains of a Stable Defined Moderately Diverse Mouse Microbiota 2 (sDMDMm2).</title>
        <authorList>
            <person name="Uchimura Y."/>
            <person name="Wyss M."/>
            <person name="Brugiroux S."/>
            <person name="Limenitakis J.P."/>
            <person name="Stecher B."/>
            <person name="McCoy K.D."/>
            <person name="Macpherson A.J."/>
        </authorList>
    </citation>
    <scope>NUCLEOTIDE SEQUENCE</scope>
    <source>
        <strain evidence="7">YL58</strain>
    </source>
</reference>
<dbReference type="InterPro" id="IPR006059">
    <property type="entry name" value="SBP"/>
</dbReference>
<evidence type="ECO:0000256" key="2">
    <source>
        <dbReference type="ARBA" id="ARBA00022729"/>
    </source>
</evidence>
<accession>A0A1C7I4B0</accession>
<keyword evidence="3" id="KW-0472">Membrane</keyword>
<evidence type="ECO:0000256" key="3">
    <source>
        <dbReference type="ARBA" id="ARBA00023136"/>
    </source>
</evidence>
<dbReference type="PANTHER" id="PTHR43649">
    <property type="entry name" value="ARABINOSE-BINDING PROTEIN-RELATED"/>
    <property type="match status" value="1"/>
</dbReference>
<proteinExistence type="predicted"/>
<dbReference type="KEGG" id="byl:A4V09_01315"/>
<dbReference type="InterPro" id="IPR050490">
    <property type="entry name" value="Bact_solute-bd_prot1"/>
</dbReference>
<dbReference type="Pfam" id="PF01547">
    <property type="entry name" value="SBP_bac_1"/>
    <property type="match status" value="1"/>
</dbReference>
<evidence type="ECO:0000313" key="7">
    <source>
        <dbReference type="EMBL" id="ANU74517.1"/>
    </source>
</evidence>
<name>A0A1C7I4B0_9FIRM</name>
<dbReference type="EMBL" id="CP015405">
    <property type="protein sequence ID" value="ANU74517.1"/>
    <property type="molecule type" value="Genomic_DNA"/>
</dbReference>
<dbReference type="RefSeq" id="WP_065540748.1">
    <property type="nucleotide sequence ID" value="NZ_CP015405.2"/>
</dbReference>
<gene>
    <name evidence="7" type="ORF">A4V09_01315</name>
</gene>
<evidence type="ECO:0000256" key="6">
    <source>
        <dbReference type="SAM" id="SignalP"/>
    </source>
</evidence>
<dbReference type="CDD" id="cd13585">
    <property type="entry name" value="PBP2_TMBP_like"/>
    <property type="match status" value="1"/>
</dbReference>
<feature type="chain" id="PRO_5038500854" evidence="6">
    <location>
        <begin position="23"/>
        <end position="453"/>
    </location>
</feature>